<dbReference type="EMBL" id="CP031598">
    <property type="protein sequence ID" value="QEW26099.1"/>
    <property type="molecule type" value="Genomic_DNA"/>
</dbReference>
<dbReference type="FunFam" id="1.10.10.10:FF:000001">
    <property type="entry name" value="LysR family transcriptional regulator"/>
    <property type="match status" value="1"/>
</dbReference>
<protein>
    <submittedName>
        <fullName evidence="7">Morphology and auto-aggregation control protein</fullName>
    </submittedName>
</protein>
<dbReference type="PANTHER" id="PTHR30419:SF8">
    <property type="entry name" value="NITROGEN ASSIMILATION TRANSCRIPTIONAL ACTIVATOR-RELATED"/>
    <property type="match status" value="1"/>
</dbReference>
<dbReference type="Proteomes" id="UP000051401">
    <property type="component" value="Unassembled WGS sequence"/>
</dbReference>
<dbReference type="GO" id="GO:0003700">
    <property type="term" value="F:DNA-binding transcription factor activity"/>
    <property type="evidence" value="ECO:0007669"/>
    <property type="project" value="InterPro"/>
</dbReference>
<dbReference type="Gene3D" id="3.40.190.10">
    <property type="entry name" value="Periplasmic binding protein-like II"/>
    <property type="match status" value="2"/>
</dbReference>
<dbReference type="GO" id="GO:0003677">
    <property type="term" value="F:DNA binding"/>
    <property type="evidence" value="ECO:0007669"/>
    <property type="project" value="UniProtKB-KW"/>
</dbReference>
<dbReference type="Proteomes" id="UP000325785">
    <property type="component" value="Chromosome"/>
</dbReference>
<reference evidence="7 9" key="2">
    <citation type="submission" date="2018-08" db="EMBL/GenBank/DDBJ databases">
        <title>Genetic Globetrotter - A new plasmid hitch-hiking vast phylogenetic and geographic distances.</title>
        <authorList>
            <person name="Vollmers J."/>
            <person name="Petersen J."/>
        </authorList>
    </citation>
    <scope>NUCLEOTIDE SEQUENCE [LARGE SCALE GENOMIC DNA]</scope>
    <source>
        <strain evidence="7 9">DSM 26383</strain>
    </source>
</reference>
<proteinExistence type="inferred from homology"/>
<dbReference type="OrthoDB" id="9815174at2"/>
<keyword evidence="8" id="KW-1185">Reference proteome</keyword>
<gene>
    <name evidence="7" type="primary">oxyR_2</name>
    <name evidence="7" type="ORF">RIdsm_01893</name>
    <name evidence="6" type="ORF">XM52_04655</name>
</gene>
<dbReference type="RefSeq" id="WP_064260998.1">
    <property type="nucleotide sequence ID" value="NZ_CAXRJZ010000014.1"/>
</dbReference>
<dbReference type="PANTHER" id="PTHR30419">
    <property type="entry name" value="HTH-TYPE TRANSCRIPTIONAL REGULATOR YBHD"/>
    <property type="match status" value="1"/>
</dbReference>
<evidence type="ECO:0000313" key="8">
    <source>
        <dbReference type="Proteomes" id="UP000051401"/>
    </source>
</evidence>
<keyword evidence="2" id="KW-0805">Transcription regulation</keyword>
<keyword evidence="4" id="KW-0804">Transcription</keyword>
<organism evidence="6 8">
    <name type="scientific">Roseovarius indicus</name>
    <dbReference type="NCBI Taxonomy" id="540747"/>
    <lineage>
        <taxon>Bacteria</taxon>
        <taxon>Pseudomonadati</taxon>
        <taxon>Pseudomonadota</taxon>
        <taxon>Alphaproteobacteria</taxon>
        <taxon>Rhodobacterales</taxon>
        <taxon>Roseobacteraceae</taxon>
        <taxon>Roseovarius</taxon>
    </lineage>
</organism>
<evidence type="ECO:0000313" key="6">
    <source>
        <dbReference type="EMBL" id="KRS18969.1"/>
    </source>
</evidence>
<dbReference type="Pfam" id="PF03466">
    <property type="entry name" value="LysR_substrate"/>
    <property type="match status" value="1"/>
</dbReference>
<evidence type="ECO:0000313" key="7">
    <source>
        <dbReference type="EMBL" id="QEW26099.1"/>
    </source>
</evidence>
<dbReference type="Gene3D" id="1.10.10.10">
    <property type="entry name" value="Winged helix-like DNA-binding domain superfamily/Winged helix DNA-binding domain"/>
    <property type="match status" value="1"/>
</dbReference>
<dbReference type="SUPFAM" id="SSF46785">
    <property type="entry name" value="Winged helix' DNA-binding domain"/>
    <property type="match status" value="1"/>
</dbReference>
<evidence type="ECO:0000256" key="3">
    <source>
        <dbReference type="ARBA" id="ARBA00023125"/>
    </source>
</evidence>
<name>A0A0T5PCJ6_9RHOB</name>
<evidence type="ECO:0000256" key="1">
    <source>
        <dbReference type="ARBA" id="ARBA00009437"/>
    </source>
</evidence>
<evidence type="ECO:0000259" key="5">
    <source>
        <dbReference type="PROSITE" id="PS50931"/>
    </source>
</evidence>
<evidence type="ECO:0000256" key="4">
    <source>
        <dbReference type="ARBA" id="ARBA00023163"/>
    </source>
</evidence>
<dbReference type="KEGG" id="rid:RIdsm_01893"/>
<dbReference type="InterPro" id="IPR036390">
    <property type="entry name" value="WH_DNA-bd_sf"/>
</dbReference>
<dbReference type="STRING" id="540747.SAMN04488031_103306"/>
<dbReference type="PATRIC" id="fig|540747.5.peg.2505"/>
<evidence type="ECO:0000313" key="9">
    <source>
        <dbReference type="Proteomes" id="UP000325785"/>
    </source>
</evidence>
<comment type="similarity">
    <text evidence="1">Belongs to the LysR transcriptional regulatory family.</text>
</comment>
<dbReference type="EMBL" id="LAXI01000002">
    <property type="protein sequence ID" value="KRS18969.1"/>
    <property type="molecule type" value="Genomic_DNA"/>
</dbReference>
<dbReference type="InterPro" id="IPR036388">
    <property type="entry name" value="WH-like_DNA-bd_sf"/>
</dbReference>
<keyword evidence="3" id="KW-0238">DNA-binding</keyword>
<accession>A0A0T5PCJ6</accession>
<dbReference type="InterPro" id="IPR000847">
    <property type="entry name" value="LysR_HTH_N"/>
</dbReference>
<dbReference type="InterPro" id="IPR050950">
    <property type="entry name" value="HTH-type_LysR_regulators"/>
</dbReference>
<dbReference type="PRINTS" id="PR00039">
    <property type="entry name" value="HTHLYSR"/>
</dbReference>
<dbReference type="GO" id="GO:0005829">
    <property type="term" value="C:cytosol"/>
    <property type="evidence" value="ECO:0007669"/>
    <property type="project" value="TreeGrafter"/>
</dbReference>
<dbReference type="Pfam" id="PF00126">
    <property type="entry name" value="HTH_1"/>
    <property type="match status" value="1"/>
</dbReference>
<dbReference type="SUPFAM" id="SSF53850">
    <property type="entry name" value="Periplasmic binding protein-like II"/>
    <property type="match status" value="1"/>
</dbReference>
<sequence length="300" mass="33883">MNVTIRQIRYFVATAEAGQVSRAAEICNITQSSITLAINRLEDELGQKLFVRQSRGMLLTAQGEDFLRHCHAILQTLDDAMELRPAVPSDLTATIRVGMTGTIAGYVFPPFWRKFKREFPRITLAVVEAEYAELEKALLADELDMVMMLISNIRRSDACTYEKLLESPRRLWLANSNPLANKERISLADLKDQDYIVPTMDAHEGMIERYWVANGFEPKVLFRSYALEALRSMVGNDLGVSILSDMVYRSFSLEGRRIVRRDLVEPPPSSDVGIAWRKDEALSVAGKTFLSMLRSETSGL</sequence>
<feature type="domain" description="HTH lysR-type" evidence="5">
    <location>
        <begin position="3"/>
        <end position="60"/>
    </location>
</feature>
<dbReference type="PROSITE" id="PS50931">
    <property type="entry name" value="HTH_LYSR"/>
    <property type="match status" value="1"/>
</dbReference>
<reference evidence="6 8" key="1">
    <citation type="submission" date="2015-04" db="EMBL/GenBank/DDBJ databases">
        <title>The draft genome sequence of Roseovarius indicus B108T.</title>
        <authorList>
            <person name="Li G."/>
            <person name="Lai Q."/>
            <person name="Shao Z."/>
            <person name="Yan P."/>
        </authorList>
    </citation>
    <scope>NUCLEOTIDE SEQUENCE [LARGE SCALE GENOMIC DNA]</scope>
    <source>
        <strain evidence="6 8">B108</strain>
    </source>
</reference>
<dbReference type="AlphaFoldDB" id="A0A0T5PCJ6"/>
<dbReference type="InterPro" id="IPR005119">
    <property type="entry name" value="LysR_subst-bd"/>
</dbReference>
<evidence type="ECO:0000256" key="2">
    <source>
        <dbReference type="ARBA" id="ARBA00023015"/>
    </source>
</evidence>